<feature type="compositionally biased region" description="Basic and acidic residues" evidence="1">
    <location>
        <begin position="285"/>
        <end position="294"/>
    </location>
</feature>
<dbReference type="Proteomes" id="UP001642406">
    <property type="component" value="Unassembled WGS sequence"/>
</dbReference>
<feature type="compositionally biased region" description="Acidic residues" evidence="1">
    <location>
        <begin position="145"/>
        <end position="161"/>
    </location>
</feature>
<feature type="compositionally biased region" description="Acidic residues" evidence="1">
    <location>
        <begin position="271"/>
        <end position="280"/>
    </location>
</feature>
<feature type="compositionally biased region" description="Acidic residues" evidence="1">
    <location>
        <begin position="191"/>
        <end position="203"/>
    </location>
</feature>
<evidence type="ECO:0000256" key="1">
    <source>
        <dbReference type="SAM" id="MobiDB-lite"/>
    </source>
</evidence>
<keyword evidence="3" id="KW-1185">Reference proteome</keyword>
<gene>
    <name evidence="2" type="ORF">SBRCBS47491_004015</name>
</gene>
<dbReference type="EMBL" id="CAWUHC010000028">
    <property type="protein sequence ID" value="CAK7219923.1"/>
    <property type="molecule type" value="Genomic_DNA"/>
</dbReference>
<evidence type="ECO:0008006" key="4">
    <source>
        <dbReference type="Google" id="ProtNLM"/>
    </source>
</evidence>
<feature type="compositionally biased region" description="Acidic residues" evidence="1">
    <location>
        <begin position="235"/>
        <end position="245"/>
    </location>
</feature>
<comment type="caution">
    <text evidence="2">The sequence shown here is derived from an EMBL/GenBank/DDBJ whole genome shotgun (WGS) entry which is preliminary data.</text>
</comment>
<feature type="compositionally biased region" description="Polar residues" evidence="1">
    <location>
        <begin position="20"/>
        <end position="31"/>
    </location>
</feature>
<feature type="compositionally biased region" description="Basic and acidic residues" evidence="1">
    <location>
        <begin position="246"/>
        <end position="261"/>
    </location>
</feature>
<reference evidence="2 3" key="1">
    <citation type="submission" date="2024-01" db="EMBL/GenBank/DDBJ databases">
        <authorList>
            <person name="Allen C."/>
            <person name="Tagirdzhanova G."/>
        </authorList>
    </citation>
    <scope>NUCLEOTIDE SEQUENCE [LARGE SCALE GENOMIC DNA]</scope>
</reference>
<feature type="compositionally biased region" description="Basic and acidic residues" evidence="1">
    <location>
        <begin position="162"/>
        <end position="172"/>
    </location>
</feature>
<organism evidence="2 3">
    <name type="scientific">Sporothrix bragantina</name>
    <dbReference type="NCBI Taxonomy" id="671064"/>
    <lineage>
        <taxon>Eukaryota</taxon>
        <taxon>Fungi</taxon>
        <taxon>Dikarya</taxon>
        <taxon>Ascomycota</taxon>
        <taxon>Pezizomycotina</taxon>
        <taxon>Sordariomycetes</taxon>
        <taxon>Sordariomycetidae</taxon>
        <taxon>Ophiostomatales</taxon>
        <taxon>Ophiostomataceae</taxon>
        <taxon>Sporothrix</taxon>
    </lineage>
</organism>
<sequence length="475" mass="50602">MSGPPDRNLLDRLNALKPSTISLDASPQTSGLGALPGAPEASQAADNKSALLATFGAADAPVSREDALAARLKTLRHARDVASSSPSSEKPAVASSIEAPSDAKSPNTSEHREASESVAAQNDEEEDDPLYFVDDQAVNDLLLELAEEGLGDEDEDGEDEADRLARGDGHGVDEDDYEFLPLPEVPKSLGDESEEDGDGDDDADHSHQVEELLKSLAGTKLVNGDKTVGHQKEGDSDDSDGEDMDREIRRVLEQAKDDAELARQAGINNDGDNDDEDDDLGTGPRQRDLDKEDAAILPGDNLSKKINNDEESHPLGLPTVPTDLVDPPPTVDESDPMGLPSVPTRDLPKRGDDDDISARLAALRGLQGKAAGLGQTDAFGLPSAPTFRPGEEEGGVLKRGHFGHGRNNYTDDDKKAWCIVCLEDATVRCLGCADNNGGNEDDQNNAYCTGCWQDMHVGPAAGFDERGHKRVPLVR</sequence>
<dbReference type="PANTHER" id="PTHR46603">
    <property type="entry name" value="ABSCISSION/NOCUT CHECKPOINT REGULATOR"/>
    <property type="match status" value="1"/>
</dbReference>
<feature type="region of interest" description="Disordered" evidence="1">
    <location>
        <begin position="76"/>
        <end position="352"/>
    </location>
</feature>
<evidence type="ECO:0000313" key="2">
    <source>
        <dbReference type="EMBL" id="CAK7219923.1"/>
    </source>
</evidence>
<name>A0ABP0BK19_9PEZI</name>
<evidence type="ECO:0000313" key="3">
    <source>
        <dbReference type="Proteomes" id="UP001642406"/>
    </source>
</evidence>
<feature type="compositionally biased region" description="Basic and acidic residues" evidence="1">
    <location>
        <begin position="204"/>
        <end position="213"/>
    </location>
</feature>
<dbReference type="SUPFAM" id="SSF57845">
    <property type="entry name" value="B-box zinc-binding domain"/>
    <property type="match status" value="1"/>
</dbReference>
<feature type="compositionally biased region" description="Basic and acidic residues" evidence="1">
    <location>
        <begin position="302"/>
        <end position="313"/>
    </location>
</feature>
<accession>A0ABP0BK19</accession>
<protein>
    <recommendedName>
        <fullName evidence="4">Zinc fyve domain containing protein</fullName>
    </recommendedName>
</protein>
<dbReference type="PANTHER" id="PTHR46603:SF1">
    <property type="entry name" value="ABSCISSION_NOCUT CHECKPOINT REGULATOR"/>
    <property type="match status" value="1"/>
</dbReference>
<feature type="region of interest" description="Disordered" evidence="1">
    <location>
        <begin position="20"/>
        <end position="45"/>
    </location>
</feature>
<proteinExistence type="predicted"/>